<dbReference type="AlphaFoldDB" id="A0A1W1Y3T1"/>
<evidence type="ECO:0000313" key="1">
    <source>
        <dbReference type="EMBL" id="SMC30815.1"/>
    </source>
</evidence>
<keyword evidence="2" id="KW-1185">Reference proteome</keyword>
<protein>
    <recommendedName>
        <fullName evidence="3">Phasin domain-containing protein</fullName>
    </recommendedName>
</protein>
<evidence type="ECO:0008006" key="3">
    <source>
        <dbReference type="Google" id="ProtNLM"/>
    </source>
</evidence>
<sequence length="185" mass="20721">MTQNQYNETIAKIQNTTIKASQDLSKKAGESAKKISLAHSSLTHSVVKNLQKKSIEILAIKSPVAIVDLLNNESSNEFMKEMNEYQNELKNIFKKYTQDMSEYSDELLMQTKTGIDEWFNITIANVPNGNGLFIKPYQSVINATLLGLEQVVNLSKNINNSMEPEANEAISSKGFTGNSRDRLTK</sequence>
<dbReference type="RefSeq" id="WP_084282078.1">
    <property type="nucleotide sequence ID" value="NZ_FWXJ01000001.1"/>
</dbReference>
<proteinExistence type="predicted"/>
<gene>
    <name evidence="1" type="ORF">SAMN06296008_101291</name>
</gene>
<accession>A0A1W1Y3T1</accession>
<organism evidence="1 2">
    <name type="scientific">Polynucleobacter kasalickyi</name>
    <dbReference type="NCBI Taxonomy" id="1938817"/>
    <lineage>
        <taxon>Bacteria</taxon>
        <taxon>Pseudomonadati</taxon>
        <taxon>Pseudomonadota</taxon>
        <taxon>Betaproteobacteria</taxon>
        <taxon>Burkholderiales</taxon>
        <taxon>Burkholderiaceae</taxon>
        <taxon>Polynucleobacter</taxon>
    </lineage>
</organism>
<dbReference type="EMBL" id="FWXJ01000001">
    <property type="protein sequence ID" value="SMC30815.1"/>
    <property type="molecule type" value="Genomic_DNA"/>
</dbReference>
<dbReference type="Proteomes" id="UP000192708">
    <property type="component" value="Unassembled WGS sequence"/>
</dbReference>
<name>A0A1W1Y3T1_9BURK</name>
<dbReference type="OrthoDB" id="9864692at2"/>
<evidence type="ECO:0000313" key="2">
    <source>
        <dbReference type="Proteomes" id="UP000192708"/>
    </source>
</evidence>
<reference evidence="1 2" key="1">
    <citation type="submission" date="2017-04" db="EMBL/GenBank/DDBJ databases">
        <authorList>
            <person name="Afonso C.L."/>
            <person name="Miller P.J."/>
            <person name="Scott M.A."/>
            <person name="Spackman E."/>
            <person name="Goraichik I."/>
            <person name="Dimitrov K.M."/>
            <person name="Suarez D.L."/>
            <person name="Swayne D.E."/>
        </authorList>
    </citation>
    <scope>NUCLEOTIDE SEQUENCE [LARGE SCALE GENOMIC DNA]</scope>
    <source>
        <strain evidence="1 2">VK13</strain>
    </source>
</reference>